<organism evidence="1 2">
    <name type="scientific">Zobellella taiwanensis</name>
    <dbReference type="NCBI Taxonomy" id="347535"/>
    <lineage>
        <taxon>Bacteria</taxon>
        <taxon>Pseudomonadati</taxon>
        <taxon>Pseudomonadota</taxon>
        <taxon>Gammaproteobacteria</taxon>
        <taxon>Aeromonadales</taxon>
        <taxon>Aeromonadaceae</taxon>
        <taxon>Zobellella</taxon>
    </lineage>
</organism>
<reference evidence="1 2" key="1">
    <citation type="submission" date="2018-03" db="EMBL/GenBank/DDBJ databases">
        <title>The draft genome of Zobellella taiwanensis JCM 13381.</title>
        <authorList>
            <person name="Liu L."/>
            <person name="Li L."/>
            <person name="Wang T."/>
            <person name="Zhang X."/>
            <person name="Liang L."/>
        </authorList>
    </citation>
    <scope>NUCLEOTIDE SEQUENCE [LARGE SCALE GENOMIC DNA]</scope>
    <source>
        <strain evidence="1 2">JCM 13381</strain>
    </source>
</reference>
<protein>
    <submittedName>
        <fullName evidence="1">Uncharacterized protein</fullName>
    </submittedName>
</protein>
<sequence length="282" mass="32927">MEDSKKHPDFYGYNDGLEEWEIEERESRLKEIREGVNQFLNNTKLNLTIKNLEIILTPGIPSCVIYGSTDRPTFGIGWISNSVIPKIKKYIISAAIEKALETVENEKVSAYVLRGSATAASKKLIMQNVLGLRQDINKRYNWDDYEQYNLNIPSINLMSYEFINAVTNAYEEKYMRYRFWDEESLNALADFLLFDHSRERNDIELPAMAEDMEGEKLSQNEFIDLASDTILSYAEPDGTEISYPFFSEKSYIFSEFTPLHLAEEEIQTKLYEWYLEAYKSHK</sequence>
<accession>A0A2P7R4F5</accession>
<dbReference type="OrthoDB" id="7069422at2"/>
<gene>
    <name evidence="1" type="ORF">C7I36_06315</name>
</gene>
<dbReference type="AlphaFoldDB" id="A0A2P7R4F5"/>
<comment type="caution">
    <text evidence="1">The sequence shown here is derived from an EMBL/GenBank/DDBJ whole genome shotgun (WGS) entry which is preliminary data.</text>
</comment>
<evidence type="ECO:0000313" key="2">
    <source>
        <dbReference type="Proteomes" id="UP000242181"/>
    </source>
</evidence>
<name>A0A2P7R4F5_9GAMM</name>
<keyword evidence="2" id="KW-1185">Reference proteome</keyword>
<dbReference type="EMBL" id="PXYH01000006">
    <property type="protein sequence ID" value="PSJ45071.1"/>
    <property type="molecule type" value="Genomic_DNA"/>
</dbReference>
<dbReference type="Proteomes" id="UP000242181">
    <property type="component" value="Unassembled WGS sequence"/>
</dbReference>
<evidence type="ECO:0000313" key="1">
    <source>
        <dbReference type="EMBL" id="PSJ45071.1"/>
    </source>
</evidence>
<proteinExistence type="predicted"/>
<dbReference type="RefSeq" id="WP_106452868.1">
    <property type="nucleotide sequence ID" value="NZ_PXYH01000006.1"/>
</dbReference>